<sequence>MYTIAAISIQAFTVGCIVTDRKLGARVLSLHGNEYVGLRMSAFTHMVQERSSGNFKITCNTIGANNRDRETCKYDVKTVCTV</sequence>
<dbReference type="AlphaFoldDB" id="A0A6A4TPK1"/>
<gene>
    <name evidence="1" type="ORF">F2P81_001673</name>
</gene>
<dbReference type="Proteomes" id="UP000438429">
    <property type="component" value="Unassembled WGS sequence"/>
</dbReference>
<comment type="caution">
    <text evidence="1">The sequence shown here is derived from an EMBL/GenBank/DDBJ whole genome shotgun (WGS) entry which is preliminary data.</text>
</comment>
<protein>
    <submittedName>
        <fullName evidence="1">Uncharacterized protein</fullName>
    </submittedName>
</protein>
<organism evidence="1 2">
    <name type="scientific">Scophthalmus maximus</name>
    <name type="common">Turbot</name>
    <name type="synonym">Psetta maxima</name>
    <dbReference type="NCBI Taxonomy" id="52904"/>
    <lineage>
        <taxon>Eukaryota</taxon>
        <taxon>Metazoa</taxon>
        <taxon>Chordata</taxon>
        <taxon>Craniata</taxon>
        <taxon>Vertebrata</taxon>
        <taxon>Euteleostomi</taxon>
        <taxon>Actinopterygii</taxon>
        <taxon>Neopterygii</taxon>
        <taxon>Teleostei</taxon>
        <taxon>Neoteleostei</taxon>
        <taxon>Acanthomorphata</taxon>
        <taxon>Carangaria</taxon>
        <taxon>Pleuronectiformes</taxon>
        <taxon>Pleuronectoidei</taxon>
        <taxon>Scophthalmidae</taxon>
        <taxon>Scophthalmus</taxon>
    </lineage>
</organism>
<proteinExistence type="predicted"/>
<reference evidence="1 2" key="1">
    <citation type="submission" date="2019-06" db="EMBL/GenBank/DDBJ databases">
        <title>Draft genomes of female and male turbot (Scophthalmus maximus).</title>
        <authorList>
            <person name="Xu H."/>
            <person name="Xu X.-W."/>
            <person name="Shao C."/>
            <person name="Chen S."/>
        </authorList>
    </citation>
    <scope>NUCLEOTIDE SEQUENCE [LARGE SCALE GENOMIC DNA]</scope>
    <source>
        <strain evidence="1">Ysfricsl-2016a</strain>
        <tissue evidence="1">Blood</tissue>
    </source>
</reference>
<dbReference type="EMBL" id="VEVO01000002">
    <property type="protein sequence ID" value="KAF0045144.1"/>
    <property type="molecule type" value="Genomic_DNA"/>
</dbReference>
<name>A0A6A4TPK1_SCOMX</name>
<evidence type="ECO:0000313" key="1">
    <source>
        <dbReference type="EMBL" id="KAF0045144.1"/>
    </source>
</evidence>
<accession>A0A6A4TPK1</accession>
<evidence type="ECO:0000313" key="2">
    <source>
        <dbReference type="Proteomes" id="UP000438429"/>
    </source>
</evidence>